<name>H3GUS1_PHYRM</name>
<keyword evidence="2" id="KW-1185">Reference proteome</keyword>
<dbReference type="VEuPathDB" id="FungiDB:KRP23_4595"/>
<dbReference type="EMBL" id="DS566052">
    <property type="status" value="NOT_ANNOTATED_CDS"/>
    <property type="molecule type" value="Genomic_DNA"/>
</dbReference>
<dbReference type="HOGENOM" id="CLU_020289_0_0_1"/>
<dbReference type="VEuPathDB" id="FungiDB:KRP22_2018"/>
<dbReference type="InParanoid" id="H3GUS1"/>
<proteinExistence type="predicted"/>
<reference evidence="1" key="2">
    <citation type="submission" date="2015-06" db="UniProtKB">
        <authorList>
            <consortium name="EnsemblProtists"/>
        </authorList>
    </citation>
    <scope>IDENTIFICATION</scope>
    <source>
        <strain evidence="1">Pr102</strain>
    </source>
</reference>
<evidence type="ECO:0000313" key="1">
    <source>
        <dbReference type="EnsemblProtists" id="Phyra81004"/>
    </source>
</evidence>
<dbReference type="eggNOG" id="ENOG502SK0V">
    <property type="taxonomic scope" value="Eukaryota"/>
</dbReference>
<dbReference type="AlphaFoldDB" id="H3GUS1"/>
<dbReference type="EnsemblProtists" id="Phyra81004">
    <property type="protein sequence ID" value="Phyra81004"/>
    <property type="gene ID" value="Phyra81004"/>
</dbReference>
<evidence type="ECO:0000313" key="2">
    <source>
        <dbReference type="Proteomes" id="UP000005238"/>
    </source>
</evidence>
<dbReference type="VEuPathDB" id="FungiDB:KRP22_2017"/>
<dbReference type="Proteomes" id="UP000005238">
    <property type="component" value="Unassembled WGS sequence"/>
</dbReference>
<dbReference type="OMA" id="QWYYGYE"/>
<protein>
    <submittedName>
        <fullName evidence="1">Uncharacterized protein</fullName>
    </submittedName>
</protein>
<sequence length="801" mass="86295">MTSCLHVSSCRFLRLGCRNDQHELFSASYARSNKKRTAKLLRCFPHCCPDHVPRSYCGCSLHVLVTFASVVEAAMAYADEDVVVCARFEATAAVAVSGSGEVVTAMPTDAIVALPESALQTSGNSSLENDWGRAEKAGELYQRQFPENTVLYVLNNHRNPQWYYGYESGSTKAQRELKHVLAAKGARLANDSPTKSDVTQRITDPSALGVSGTAALPDEDKWKSDAASFPGRQAEPSPLSLAPSLGLPSPRQTLGCPICSGSLTLPSHTLHPDTMEKLQPLLLLRLFLRFVPLDAFAFYFTPMDFRIQRRWLAKIPPSSRAQPNAAAYTLVADVASAFSLKNFLAGPPQPGTLVVSDPAREQMVLRSCADLLLDAFSSQRVQQILTAAIKISATNQEVEAAASTCTPTGVASCEQFSQLVADLYEELAQLVAARYTNSSQFDDRHPVGHAGEHVSVLALVDDILSLVYAEPKYRSLRQDASALLLRKGSTLGVTVQTLFRAFMTQQQQTRGASWCRSWSAGEREVKSASTPLTAGDGEVDGVSLQQDGNSSRMSRLNVLAGDILRQPQRNSCVDWNRRWFLVPTSVFISPLIPNTDGGGSGPSLLFVVAFLRLLASVDVLVEGNQVVVKAATAETTTLQRSPGAGTVLQLDGEVHAFQSLPNGLSGAAGAAMFGDCWGLREYEGRVADDGAALELTLLGLPPVATSTQPLDVGSMPLPATGTMETVYRVRLRVALTEDENGGEDYLSVFTEVSSAWCLAASTLTSSKNVSAPSWCQILEMDSTYIGLTTDLNPEVNTSSVR</sequence>
<reference evidence="2" key="1">
    <citation type="journal article" date="2006" name="Science">
        <title>Phytophthora genome sequences uncover evolutionary origins and mechanisms of pathogenesis.</title>
        <authorList>
            <person name="Tyler B.M."/>
            <person name="Tripathy S."/>
            <person name="Zhang X."/>
            <person name="Dehal P."/>
            <person name="Jiang R.H."/>
            <person name="Aerts A."/>
            <person name="Arredondo F.D."/>
            <person name="Baxter L."/>
            <person name="Bensasson D."/>
            <person name="Beynon J.L."/>
            <person name="Chapman J."/>
            <person name="Damasceno C.M."/>
            <person name="Dorrance A.E."/>
            <person name="Dou D."/>
            <person name="Dickerman A.W."/>
            <person name="Dubchak I.L."/>
            <person name="Garbelotto M."/>
            <person name="Gijzen M."/>
            <person name="Gordon S.G."/>
            <person name="Govers F."/>
            <person name="Grunwald N.J."/>
            <person name="Huang W."/>
            <person name="Ivors K.L."/>
            <person name="Jones R.W."/>
            <person name="Kamoun S."/>
            <person name="Krampis K."/>
            <person name="Lamour K.H."/>
            <person name="Lee M.K."/>
            <person name="McDonald W.H."/>
            <person name="Medina M."/>
            <person name="Meijer H.J."/>
            <person name="Nordberg E.K."/>
            <person name="Maclean D.J."/>
            <person name="Ospina-Giraldo M.D."/>
            <person name="Morris P.F."/>
            <person name="Phuntumart V."/>
            <person name="Putnam N.H."/>
            <person name="Rash S."/>
            <person name="Rose J.K."/>
            <person name="Sakihama Y."/>
            <person name="Salamov A.A."/>
            <person name="Savidor A."/>
            <person name="Scheuring C.F."/>
            <person name="Smith B.M."/>
            <person name="Sobral B.W."/>
            <person name="Terry A."/>
            <person name="Torto-Alalibo T.A."/>
            <person name="Win J."/>
            <person name="Xu Z."/>
            <person name="Zhang H."/>
            <person name="Grigoriev I.V."/>
            <person name="Rokhsar D.S."/>
            <person name="Boore J.L."/>
        </authorList>
    </citation>
    <scope>NUCLEOTIDE SEQUENCE [LARGE SCALE GENOMIC DNA]</scope>
    <source>
        <strain evidence="2">Pr102</strain>
    </source>
</reference>
<accession>H3GUS1</accession>
<organism evidence="1 2">
    <name type="scientific">Phytophthora ramorum</name>
    <name type="common">Sudden oak death agent</name>
    <dbReference type="NCBI Taxonomy" id="164328"/>
    <lineage>
        <taxon>Eukaryota</taxon>
        <taxon>Sar</taxon>
        <taxon>Stramenopiles</taxon>
        <taxon>Oomycota</taxon>
        <taxon>Peronosporomycetes</taxon>
        <taxon>Peronosporales</taxon>
        <taxon>Peronosporaceae</taxon>
        <taxon>Phytophthora</taxon>
    </lineage>
</organism>